<name>A0AAV9H2I7_9PEZI</name>
<keyword evidence="2" id="KW-0472">Membrane</keyword>
<evidence type="ECO:0008006" key="5">
    <source>
        <dbReference type="Google" id="ProtNLM"/>
    </source>
</evidence>
<protein>
    <recommendedName>
        <fullName evidence="5">Transmembrane protein</fullName>
    </recommendedName>
</protein>
<organism evidence="3 4">
    <name type="scientific">Podospora aff. communis PSN243</name>
    <dbReference type="NCBI Taxonomy" id="3040156"/>
    <lineage>
        <taxon>Eukaryota</taxon>
        <taxon>Fungi</taxon>
        <taxon>Dikarya</taxon>
        <taxon>Ascomycota</taxon>
        <taxon>Pezizomycotina</taxon>
        <taxon>Sordariomycetes</taxon>
        <taxon>Sordariomycetidae</taxon>
        <taxon>Sordariales</taxon>
        <taxon>Podosporaceae</taxon>
        <taxon>Podospora</taxon>
    </lineage>
</organism>
<feature type="transmembrane region" description="Helical" evidence="2">
    <location>
        <begin position="421"/>
        <end position="447"/>
    </location>
</feature>
<feature type="transmembrane region" description="Helical" evidence="2">
    <location>
        <begin position="173"/>
        <end position="194"/>
    </location>
</feature>
<feature type="compositionally biased region" description="Low complexity" evidence="1">
    <location>
        <begin position="291"/>
        <end position="321"/>
    </location>
</feature>
<evidence type="ECO:0000256" key="1">
    <source>
        <dbReference type="SAM" id="MobiDB-lite"/>
    </source>
</evidence>
<feature type="transmembrane region" description="Helical" evidence="2">
    <location>
        <begin position="358"/>
        <end position="383"/>
    </location>
</feature>
<dbReference type="Proteomes" id="UP001321760">
    <property type="component" value="Unassembled WGS sequence"/>
</dbReference>
<accession>A0AAV9H2I7</accession>
<evidence type="ECO:0000313" key="4">
    <source>
        <dbReference type="Proteomes" id="UP001321760"/>
    </source>
</evidence>
<feature type="compositionally biased region" description="Polar residues" evidence="1">
    <location>
        <begin position="278"/>
        <end position="290"/>
    </location>
</feature>
<evidence type="ECO:0000313" key="3">
    <source>
        <dbReference type="EMBL" id="KAK4454160.1"/>
    </source>
</evidence>
<reference evidence="3" key="2">
    <citation type="submission" date="2023-05" db="EMBL/GenBank/DDBJ databases">
        <authorList>
            <consortium name="Lawrence Berkeley National Laboratory"/>
            <person name="Steindorff A."/>
            <person name="Hensen N."/>
            <person name="Bonometti L."/>
            <person name="Westerberg I."/>
            <person name="Brannstrom I.O."/>
            <person name="Guillou S."/>
            <person name="Cros-Aarteil S."/>
            <person name="Calhoun S."/>
            <person name="Haridas S."/>
            <person name="Kuo A."/>
            <person name="Mondo S."/>
            <person name="Pangilinan J."/>
            <person name="Riley R."/>
            <person name="Labutti K."/>
            <person name="Andreopoulos B."/>
            <person name="Lipzen A."/>
            <person name="Chen C."/>
            <person name="Yanf M."/>
            <person name="Daum C."/>
            <person name="Ng V."/>
            <person name="Clum A."/>
            <person name="Ohm R."/>
            <person name="Martin F."/>
            <person name="Silar P."/>
            <person name="Natvig D."/>
            <person name="Lalanne C."/>
            <person name="Gautier V."/>
            <person name="Ament-Velasquez S.L."/>
            <person name="Kruys A."/>
            <person name="Hutchinson M.I."/>
            <person name="Powell A.J."/>
            <person name="Barry K."/>
            <person name="Miller A.N."/>
            <person name="Grigoriev I.V."/>
            <person name="Debuchy R."/>
            <person name="Gladieux P."/>
            <person name="Thoren M.H."/>
            <person name="Johannesson H."/>
        </authorList>
    </citation>
    <scope>NUCLEOTIDE SEQUENCE</scope>
    <source>
        <strain evidence="3">PSN243</strain>
    </source>
</reference>
<sequence length="480" mass="52563">MFSATFPAYAERRGVIAAHLDERRRFGHIKRALWSEALPDGVNVIPHQGCGSASRNLPRSSNTTSPVIEIVPSITSPLMLSIFSPTRISSMENIIIPGTFPDKDTTNQDFEFDTEDATPGFLERQILAITAGAVWLIAQWELALTKVRRKMTTTARNIRDYLAKNYNIYAEKALIVLVVVSLAVWLVFPLYVVYHSAVWTWRAGRYCYGAVQRYMLTGSFTVSGGSNTGTKKSLNAIDLSRLTARGSACSTRFKRLLEEHCDAPIETTEISGPADGPSNATVKNGDAPQNASSSSTPADSSQAQSSPLSSPPTTSHSPSRTHSAKASALPGTWPQSAANLNADRDDESDHAEFRRIHYLFAIFGILGFYIYGSIMAIIGLAIWGADNMERLVQAASDREETMKKIRNILDYVRENWTDYAWGMWGGLGLLLGVMSLALPALVVWLAIGWWKSCLVCHGVAKKVVLGSDRGADWKQPGSVG</sequence>
<keyword evidence="2" id="KW-0812">Transmembrane</keyword>
<proteinExistence type="predicted"/>
<gene>
    <name evidence="3" type="ORF">QBC34DRAFT_433751</name>
</gene>
<dbReference type="AlphaFoldDB" id="A0AAV9H2I7"/>
<keyword evidence="4" id="KW-1185">Reference proteome</keyword>
<keyword evidence="2" id="KW-1133">Transmembrane helix</keyword>
<reference evidence="3" key="1">
    <citation type="journal article" date="2023" name="Mol. Phylogenet. Evol.">
        <title>Genome-scale phylogeny and comparative genomics of the fungal order Sordariales.</title>
        <authorList>
            <person name="Hensen N."/>
            <person name="Bonometti L."/>
            <person name="Westerberg I."/>
            <person name="Brannstrom I.O."/>
            <person name="Guillou S."/>
            <person name="Cros-Aarteil S."/>
            <person name="Calhoun S."/>
            <person name="Haridas S."/>
            <person name="Kuo A."/>
            <person name="Mondo S."/>
            <person name="Pangilinan J."/>
            <person name="Riley R."/>
            <person name="LaButti K."/>
            <person name="Andreopoulos B."/>
            <person name="Lipzen A."/>
            <person name="Chen C."/>
            <person name="Yan M."/>
            <person name="Daum C."/>
            <person name="Ng V."/>
            <person name="Clum A."/>
            <person name="Steindorff A."/>
            <person name="Ohm R.A."/>
            <person name="Martin F."/>
            <person name="Silar P."/>
            <person name="Natvig D.O."/>
            <person name="Lalanne C."/>
            <person name="Gautier V."/>
            <person name="Ament-Velasquez S.L."/>
            <person name="Kruys A."/>
            <person name="Hutchinson M.I."/>
            <person name="Powell A.J."/>
            <person name="Barry K."/>
            <person name="Miller A.N."/>
            <person name="Grigoriev I.V."/>
            <person name="Debuchy R."/>
            <person name="Gladieux P."/>
            <person name="Hiltunen Thoren M."/>
            <person name="Johannesson H."/>
        </authorList>
    </citation>
    <scope>NUCLEOTIDE SEQUENCE</scope>
    <source>
        <strain evidence="3">PSN243</strain>
    </source>
</reference>
<feature type="region of interest" description="Disordered" evidence="1">
    <location>
        <begin position="266"/>
        <end position="344"/>
    </location>
</feature>
<dbReference type="EMBL" id="MU865917">
    <property type="protein sequence ID" value="KAK4454160.1"/>
    <property type="molecule type" value="Genomic_DNA"/>
</dbReference>
<comment type="caution">
    <text evidence="3">The sequence shown here is derived from an EMBL/GenBank/DDBJ whole genome shotgun (WGS) entry which is preliminary data.</text>
</comment>
<evidence type="ECO:0000256" key="2">
    <source>
        <dbReference type="SAM" id="Phobius"/>
    </source>
</evidence>